<name>X6M2U3_RETFI</name>
<dbReference type="AlphaFoldDB" id="X6M2U3"/>
<proteinExistence type="predicted"/>
<dbReference type="Proteomes" id="UP000023152">
    <property type="component" value="Unassembled WGS sequence"/>
</dbReference>
<organism evidence="2 3">
    <name type="scientific">Reticulomyxa filosa</name>
    <dbReference type="NCBI Taxonomy" id="46433"/>
    <lineage>
        <taxon>Eukaryota</taxon>
        <taxon>Sar</taxon>
        <taxon>Rhizaria</taxon>
        <taxon>Retaria</taxon>
        <taxon>Foraminifera</taxon>
        <taxon>Monothalamids</taxon>
        <taxon>Reticulomyxidae</taxon>
        <taxon>Reticulomyxa</taxon>
    </lineage>
</organism>
<sequence>MQKHCNHAMICEDCFKHYLKSKVKDEDVLPWLCCPFPNCFQPIFSHLLFETLDREELCKFAKSFLLKHLARNPNWIKCQNTKECRYGFVVLQSKEDEKKRHCACCGFAQTVSRNPIKSDQGFQELLKSGVLRLCPKCQFPTMKDKGLCNILQCGQCGIWWNWNNYEFGTSMRDLKNKARAQGTLWFSTIVLFFFSNALNCPPNFLKSR</sequence>
<gene>
    <name evidence="2" type="ORF">RFI_29491</name>
</gene>
<protein>
    <submittedName>
        <fullName evidence="2">Uncharacterized protein</fullName>
    </submittedName>
</protein>
<evidence type="ECO:0000256" key="1">
    <source>
        <dbReference type="SAM" id="Phobius"/>
    </source>
</evidence>
<evidence type="ECO:0000313" key="2">
    <source>
        <dbReference type="EMBL" id="ETO07901.1"/>
    </source>
</evidence>
<keyword evidence="1" id="KW-0472">Membrane</keyword>
<keyword evidence="1" id="KW-0812">Transmembrane</keyword>
<reference evidence="2 3" key="1">
    <citation type="journal article" date="2013" name="Curr. Biol.">
        <title>The Genome of the Foraminiferan Reticulomyxa filosa.</title>
        <authorList>
            <person name="Glockner G."/>
            <person name="Hulsmann N."/>
            <person name="Schleicher M."/>
            <person name="Noegel A.A."/>
            <person name="Eichinger L."/>
            <person name="Gallinger C."/>
            <person name="Pawlowski J."/>
            <person name="Sierra R."/>
            <person name="Euteneuer U."/>
            <person name="Pillet L."/>
            <person name="Moustafa A."/>
            <person name="Platzer M."/>
            <person name="Groth M."/>
            <person name="Szafranski K."/>
            <person name="Schliwa M."/>
        </authorList>
    </citation>
    <scope>NUCLEOTIDE SEQUENCE [LARGE SCALE GENOMIC DNA]</scope>
</reference>
<keyword evidence="1" id="KW-1133">Transmembrane helix</keyword>
<dbReference type="OrthoDB" id="9983331at2759"/>
<feature type="transmembrane region" description="Helical" evidence="1">
    <location>
        <begin position="180"/>
        <end position="198"/>
    </location>
</feature>
<comment type="caution">
    <text evidence="2">The sequence shown here is derived from an EMBL/GenBank/DDBJ whole genome shotgun (WGS) entry which is preliminary data.</text>
</comment>
<accession>X6M2U3</accession>
<dbReference type="EMBL" id="ASPP01025582">
    <property type="protein sequence ID" value="ETO07901.1"/>
    <property type="molecule type" value="Genomic_DNA"/>
</dbReference>
<keyword evidence="3" id="KW-1185">Reference proteome</keyword>
<evidence type="ECO:0000313" key="3">
    <source>
        <dbReference type="Proteomes" id="UP000023152"/>
    </source>
</evidence>
<dbReference type="SUPFAM" id="SSF57850">
    <property type="entry name" value="RING/U-box"/>
    <property type="match status" value="1"/>
</dbReference>